<dbReference type="GO" id="GO:0045892">
    <property type="term" value="P:negative regulation of DNA-templated transcription"/>
    <property type="evidence" value="ECO:0007669"/>
    <property type="project" value="TreeGrafter"/>
</dbReference>
<dbReference type="InterPro" id="IPR014757">
    <property type="entry name" value="Tscrpt_reg_IclR_C"/>
</dbReference>
<feature type="region of interest" description="Disordered" evidence="4">
    <location>
        <begin position="1"/>
        <end position="42"/>
    </location>
</feature>
<dbReference type="InterPro" id="IPR005471">
    <property type="entry name" value="Tscrpt_reg_IclR_N"/>
</dbReference>
<dbReference type="PROSITE" id="PS51077">
    <property type="entry name" value="HTH_ICLR"/>
    <property type="match status" value="1"/>
</dbReference>
<feature type="compositionally biased region" description="Polar residues" evidence="4">
    <location>
        <begin position="1"/>
        <end position="15"/>
    </location>
</feature>
<dbReference type="RefSeq" id="WP_232789503.1">
    <property type="nucleotide sequence ID" value="NZ_LOHS01000027.1"/>
</dbReference>
<dbReference type="InterPro" id="IPR036390">
    <property type="entry name" value="WH_DNA-bd_sf"/>
</dbReference>
<dbReference type="SMART" id="SM00346">
    <property type="entry name" value="HTH_ICLR"/>
    <property type="match status" value="1"/>
</dbReference>
<dbReference type="PANTHER" id="PTHR30136:SF35">
    <property type="entry name" value="HTH-TYPE TRANSCRIPTIONAL REGULATOR RV1719"/>
    <property type="match status" value="1"/>
</dbReference>
<dbReference type="Pfam" id="PF09339">
    <property type="entry name" value="HTH_IclR"/>
    <property type="match status" value="1"/>
</dbReference>
<dbReference type="InterPro" id="IPR036388">
    <property type="entry name" value="WH-like_DNA-bd_sf"/>
</dbReference>
<dbReference type="Pfam" id="PF01614">
    <property type="entry name" value="IclR_C"/>
    <property type="match status" value="1"/>
</dbReference>
<reference evidence="7 8" key="1">
    <citation type="submission" date="2015-12" db="EMBL/GenBank/DDBJ databases">
        <title>Genome sequence of Streptomyces sp. G25.</title>
        <authorList>
            <person name="Poehlein A."/>
            <person name="Roettig A."/>
            <person name="Hiessl S."/>
            <person name="Hauschild P."/>
            <person name="Schauer J."/>
            <person name="Madkour M.H."/>
            <person name="Al-Ansari A.M."/>
            <person name="Almakishah N.H."/>
            <person name="Steinbuechel A."/>
            <person name="Daniel R."/>
        </authorList>
    </citation>
    <scope>NUCLEOTIDE SEQUENCE [LARGE SCALE GENOMIC DNA]</scope>
    <source>
        <strain evidence="8">G25(2015)</strain>
    </source>
</reference>
<dbReference type="SUPFAM" id="SSF55781">
    <property type="entry name" value="GAF domain-like"/>
    <property type="match status" value="1"/>
</dbReference>
<keyword evidence="1" id="KW-0805">Transcription regulation</keyword>
<evidence type="ECO:0000259" key="5">
    <source>
        <dbReference type="PROSITE" id="PS51077"/>
    </source>
</evidence>
<keyword evidence="3" id="KW-0804">Transcription</keyword>
<dbReference type="GO" id="GO:0003677">
    <property type="term" value="F:DNA binding"/>
    <property type="evidence" value="ECO:0007669"/>
    <property type="project" value="UniProtKB-KW"/>
</dbReference>
<dbReference type="SUPFAM" id="SSF46785">
    <property type="entry name" value="Winged helix' DNA-binding domain"/>
    <property type="match status" value="1"/>
</dbReference>
<evidence type="ECO:0000313" key="8">
    <source>
        <dbReference type="Proteomes" id="UP000077381"/>
    </source>
</evidence>
<dbReference type="Proteomes" id="UP000077381">
    <property type="component" value="Unassembled WGS sequence"/>
</dbReference>
<comment type="caution">
    <text evidence="7">The sequence shown here is derived from an EMBL/GenBank/DDBJ whole genome shotgun (WGS) entry which is preliminary data.</text>
</comment>
<dbReference type="AlphaFoldDB" id="A0A177HZG4"/>
<dbReference type="InterPro" id="IPR029016">
    <property type="entry name" value="GAF-like_dom_sf"/>
</dbReference>
<evidence type="ECO:0000259" key="6">
    <source>
        <dbReference type="PROSITE" id="PS51078"/>
    </source>
</evidence>
<keyword evidence="8" id="KW-1185">Reference proteome</keyword>
<proteinExistence type="predicted"/>
<dbReference type="PANTHER" id="PTHR30136">
    <property type="entry name" value="HELIX-TURN-HELIX TRANSCRIPTIONAL REGULATOR, ICLR FAMILY"/>
    <property type="match status" value="1"/>
</dbReference>
<sequence length="280" mass="29476">MRNSRTSADTTNGTKADTVAEAATGADTAAPTPSGAGHTPGLESVENALTLLLLLRKDGRLRLSDAADHLGVARSTAHRLLATLRGRGFAVQGADKAYRPGPALYRLGMSQRSDYELVETARPHMLWLNSKLGETVHLVVRSGAEARFLHSIEGTHALRVGSRAGAVLPAHLASGGKVLLADLSVAELAEIYGARGDHGEETDPETLHRRLSAVRRRGYAINIGDTERGVSAVGAAVREPGGRAVAALTVSAPSLRFTRAHLDEAAAVLLEAVRRMEAAL</sequence>
<dbReference type="EMBL" id="LOHS01000027">
    <property type="protein sequence ID" value="OAH16080.1"/>
    <property type="molecule type" value="Genomic_DNA"/>
</dbReference>
<evidence type="ECO:0000256" key="1">
    <source>
        <dbReference type="ARBA" id="ARBA00023015"/>
    </source>
</evidence>
<evidence type="ECO:0000256" key="4">
    <source>
        <dbReference type="SAM" id="MobiDB-lite"/>
    </source>
</evidence>
<gene>
    <name evidence="7" type="primary">iclR_2</name>
    <name evidence="7" type="ORF">STSP_06030</name>
</gene>
<accession>A0A177HZG4</accession>
<evidence type="ECO:0000313" key="7">
    <source>
        <dbReference type="EMBL" id="OAH16080.1"/>
    </source>
</evidence>
<dbReference type="GO" id="GO:0003700">
    <property type="term" value="F:DNA-binding transcription factor activity"/>
    <property type="evidence" value="ECO:0007669"/>
    <property type="project" value="TreeGrafter"/>
</dbReference>
<evidence type="ECO:0000256" key="3">
    <source>
        <dbReference type="ARBA" id="ARBA00023163"/>
    </source>
</evidence>
<dbReference type="PROSITE" id="PS51078">
    <property type="entry name" value="ICLR_ED"/>
    <property type="match status" value="1"/>
</dbReference>
<dbReference type="STRING" id="1716141.STSP_06030"/>
<dbReference type="PATRIC" id="fig|1716141.3.peg.634"/>
<name>A0A177HZG4_9ACTN</name>
<dbReference type="Gene3D" id="3.30.450.40">
    <property type="match status" value="1"/>
</dbReference>
<keyword evidence="2" id="KW-0238">DNA-binding</keyword>
<feature type="compositionally biased region" description="Low complexity" evidence="4">
    <location>
        <begin position="16"/>
        <end position="36"/>
    </location>
</feature>
<organism evidence="7 8">
    <name type="scientific">Streptomyces jeddahensis</name>
    <dbReference type="NCBI Taxonomy" id="1716141"/>
    <lineage>
        <taxon>Bacteria</taxon>
        <taxon>Bacillati</taxon>
        <taxon>Actinomycetota</taxon>
        <taxon>Actinomycetes</taxon>
        <taxon>Kitasatosporales</taxon>
        <taxon>Streptomycetaceae</taxon>
        <taxon>Streptomyces</taxon>
    </lineage>
</organism>
<evidence type="ECO:0000256" key="2">
    <source>
        <dbReference type="ARBA" id="ARBA00023125"/>
    </source>
</evidence>
<feature type="domain" description="HTH iclR-type" evidence="5">
    <location>
        <begin position="42"/>
        <end position="102"/>
    </location>
</feature>
<feature type="domain" description="IclR-ED" evidence="6">
    <location>
        <begin position="103"/>
        <end position="280"/>
    </location>
</feature>
<dbReference type="Gene3D" id="1.10.10.10">
    <property type="entry name" value="Winged helix-like DNA-binding domain superfamily/Winged helix DNA-binding domain"/>
    <property type="match status" value="1"/>
</dbReference>
<protein>
    <submittedName>
        <fullName evidence="7">Acetate operon repressor</fullName>
    </submittedName>
</protein>
<dbReference type="InterPro" id="IPR050707">
    <property type="entry name" value="HTH_MetabolicPath_Reg"/>
</dbReference>